<dbReference type="EMBL" id="JAQIZT010000008">
    <property type="protein sequence ID" value="KAJ6989191.1"/>
    <property type="molecule type" value="Genomic_DNA"/>
</dbReference>
<evidence type="ECO:0000313" key="2">
    <source>
        <dbReference type="EMBL" id="KAJ6989191.1"/>
    </source>
</evidence>
<reference evidence="2" key="1">
    <citation type="journal article" date="2023" name="Mol. Ecol. Resour.">
        <title>Chromosome-level genome assembly of a triploid poplar Populus alba 'Berolinensis'.</title>
        <authorList>
            <person name="Chen S."/>
            <person name="Yu Y."/>
            <person name="Wang X."/>
            <person name="Wang S."/>
            <person name="Zhang T."/>
            <person name="Zhou Y."/>
            <person name="He R."/>
            <person name="Meng N."/>
            <person name="Wang Y."/>
            <person name="Liu W."/>
            <person name="Liu Z."/>
            <person name="Liu J."/>
            <person name="Guo Q."/>
            <person name="Huang H."/>
            <person name="Sederoff R.R."/>
            <person name="Wang G."/>
            <person name="Qu G."/>
            <person name="Chen S."/>
        </authorList>
    </citation>
    <scope>NUCLEOTIDE SEQUENCE</scope>
    <source>
        <strain evidence="2">SC-2020</strain>
    </source>
</reference>
<dbReference type="AlphaFoldDB" id="A0AAD6VTJ3"/>
<protein>
    <submittedName>
        <fullName evidence="2">Uncharacterized protein</fullName>
    </submittedName>
</protein>
<keyword evidence="3" id="KW-1185">Reference proteome</keyword>
<comment type="caution">
    <text evidence="2">The sequence shown here is derived from an EMBL/GenBank/DDBJ whole genome shotgun (WGS) entry which is preliminary data.</text>
</comment>
<name>A0AAD6VTJ3_9ROSI</name>
<proteinExistence type="predicted"/>
<accession>A0AAD6VTJ3</accession>
<gene>
    <name evidence="2" type="ORF">NC653_021930</name>
</gene>
<dbReference type="Proteomes" id="UP001164929">
    <property type="component" value="Chromosome 8"/>
</dbReference>
<organism evidence="2 3">
    <name type="scientific">Populus alba x Populus x berolinensis</name>
    <dbReference type="NCBI Taxonomy" id="444605"/>
    <lineage>
        <taxon>Eukaryota</taxon>
        <taxon>Viridiplantae</taxon>
        <taxon>Streptophyta</taxon>
        <taxon>Embryophyta</taxon>
        <taxon>Tracheophyta</taxon>
        <taxon>Spermatophyta</taxon>
        <taxon>Magnoliopsida</taxon>
        <taxon>eudicotyledons</taxon>
        <taxon>Gunneridae</taxon>
        <taxon>Pentapetalae</taxon>
        <taxon>rosids</taxon>
        <taxon>fabids</taxon>
        <taxon>Malpighiales</taxon>
        <taxon>Salicaceae</taxon>
        <taxon>Saliceae</taxon>
        <taxon>Populus</taxon>
    </lineage>
</organism>
<feature type="region of interest" description="Disordered" evidence="1">
    <location>
        <begin position="59"/>
        <end position="92"/>
    </location>
</feature>
<sequence length="126" mass="13072">MNNHLTRASSSSSISQLKSSSSSAALNCLCKSTLLVPALFLLPTASPLLSSLLPISSISSHSRSSSARDLLETTETSLSLGDSTSSPFPSTTFSSNLSLSLHDLPLSPSPFPTTAFSSNSTLSLHD</sequence>
<evidence type="ECO:0000313" key="3">
    <source>
        <dbReference type="Proteomes" id="UP001164929"/>
    </source>
</evidence>
<evidence type="ECO:0000256" key="1">
    <source>
        <dbReference type="SAM" id="MobiDB-lite"/>
    </source>
</evidence>